<protein>
    <submittedName>
        <fullName evidence="1">Uncharacterized protein</fullName>
    </submittedName>
</protein>
<dbReference type="EMBL" id="BSOG01000001">
    <property type="protein sequence ID" value="GLR12478.1"/>
    <property type="molecule type" value="Genomic_DNA"/>
</dbReference>
<dbReference type="RefSeq" id="WP_284195598.1">
    <property type="nucleotide sequence ID" value="NZ_BSOG01000001.1"/>
</dbReference>
<dbReference type="Proteomes" id="UP001156706">
    <property type="component" value="Unassembled WGS sequence"/>
</dbReference>
<evidence type="ECO:0000313" key="1">
    <source>
        <dbReference type="EMBL" id="GLR12478.1"/>
    </source>
</evidence>
<accession>A0ABQ5YDC6</accession>
<evidence type="ECO:0000313" key="2">
    <source>
        <dbReference type="Proteomes" id="UP001156706"/>
    </source>
</evidence>
<name>A0ABQ5YDC6_9NEIS</name>
<reference evidence="2" key="1">
    <citation type="journal article" date="2019" name="Int. J. Syst. Evol. Microbiol.">
        <title>The Global Catalogue of Microorganisms (GCM) 10K type strain sequencing project: providing services to taxonomists for standard genome sequencing and annotation.</title>
        <authorList>
            <consortium name="The Broad Institute Genomics Platform"/>
            <consortium name="The Broad Institute Genome Sequencing Center for Infectious Disease"/>
            <person name="Wu L."/>
            <person name="Ma J."/>
        </authorList>
    </citation>
    <scope>NUCLEOTIDE SEQUENCE [LARGE SCALE GENOMIC DNA]</scope>
    <source>
        <strain evidence="2">NBRC 110044</strain>
    </source>
</reference>
<gene>
    <name evidence="1" type="ORF">GCM10007907_12680</name>
</gene>
<organism evidence="1 2">
    <name type="scientific">Chitinimonas prasina</name>
    <dbReference type="NCBI Taxonomy" id="1434937"/>
    <lineage>
        <taxon>Bacteria</taxon>
        <taxon>Pseudomonadati</taxon>
        <taxon>Pseudomonadota</taxon>
        <taxon>Betaproteobacteria</taxon>
        <taxon>Neisseriales</taxon>
        <taxon>Chitinibacteraceae</taxon>
        <taxon>Chitinimonas</taxon>
    </lineage>
</organism>
<keyword evidence="2" id="KW-1185">Reference proteome</keyword>
<proteinExistence type="predicted"/>
<comment type="caution">
    <text evidence="1">The sequence shown here is derived from an EMBL/GenBank/DDBJ whole genome shotgun (WGS) entry which is preliminary data.</text>
</comment>
<sequence length="143" mass="15829">MASDQSWFSRLLSAFSSLFSSGAAKEPGARSPVQTTAQARRMAGHWPVWIELGKTTREQHPPRDDSALTLRFSATDGPLLKSMGINTRDFNGSYVPDKNAGLVQIPERLVQELMRKTDSAVFVEAFLDGESLGARKFTIPLRF</sequence>